<dbReference type="Proteomes" id="UP000018849">
    <property type="component" value="Unassembled WGS sequence"/>
</dbReference>
<dbReference type="EMBL" id="AOKF01002245">
    <property type="protein sequence ID" value="EPN52747.1"/>
    <property type="molecule type" value="Genomic_DNA"/>
</dbReference>
<proteinExistence type="predicted"/>
<gene>
    <name evidence="2" type="ORF">A245_26138</name>
</gene>
<evidence type="ECO:0000256" key="1">
    <source>
        <dbReference type="SAM" id="MobiDB-lite"/>
    </source>
</evidence>
<dbReference type="AlphaFoldDB" id="A0A656JTC8"/>
<sequence>MAVSIEPDRTEKDEQQHRATRHAQRAKQPLESAGMDFRARGVKIDVFAALIGRRCDVVYWNPVAH</sequence>
<comment type="caution">
    <text evidence="2">The sequence shown here is derived from an EMBL/GenBank/DDBJ whole genome shotgun (WGS) entry which is preliminary data.</text>
</comment>
<protein>
    <submittedName>
        <fullName evidence="2">Uncharacterized protein</fullName>
    </submittedName>
</protein>
<evidence type="ECO:0000313" key="3">
    <source>
        <dbReference type="Proteomes" id="UP000018849"/>
    </source>
</evidence>
<accession>A0A656JTC8</accession>
<name>A0A656JTC8_PSESF</name>
<feature type="region of interest" description="Disordered" evidence="1">
    <location>
        <begin position="1"/>
        <end position="32"/>
    </location>
</feature>
<evidence type="ECO:0000313" key="2">
    <source>
        <dbReference type="EMBL" id="EPN52747.1"/>
    </source>
</evidence>
<organism evidence="2 3">
    <name type="scientific">Pseudomonas syringae pv. actinidiae ICMP 19096</name>
    <dbReference type="NCBI Taxonomy" id="1194405"/>
    <lineage>
        <taxon>Bacteria</taxon>
        <taxon>Pseudomonadati</taxon>
        <taxon>Pseudomonadota</taxon>
        <taxon>Gammaproteobacteria</taxon>
        <taxon>Pseudomonadales</taxon>
        <taxon>Pseudomonadaceae</taxon>
        <taxon>Pseudomonas</taxon>
        <taxon>Pseudomonas syringae</taxon>
    </lineage>
</organism>
<reference evidence="2 3" key="1">
    <citation type="journal article" date="2013" name="PLoS Pathog.">
        <title>Genomic analysis of the Kiwifruit pathogen Pseudomonas syringae pv. actinidiae provides insight into the origins of an emergent plant disease.</title>
        <authorList>
            <person name="McCann H.C."/>
            <person name="Rikkerink E.H."/>
            <person name="Bertels F."/>
            <person name="Fiers M."/>
            <person name="Lu A."/>
            <person name="Rees-George J."/>
            <person name="Andersen M.T."/>
            <person name="Gleave A.P."/>
            <person name="Haubold B."/>
            <person name="Wohlers M.W."/>
            <person name="Guttman D.S."/>
            <person name="Wang P.W."/>
            <person name="Straub C."/>
            <person name="Vanneste J.L."/>
            <person name="Rainey P.B."/>
            <person name="Templeton M.D."/>
        </authorList>
    </citation>
    <scope>NUCLEOTIDE SEQUENCE [LARGE SCALE GENOMIC DNA]</scope>
    <source>
        <strain evidence="2 3">ICMP 19096</strain>
    </source>
</reference>
<feature type="compositionally biased region" description="Basic and acidic residues" evidence="1">
    <location>
        <begin position="1"/>
        <end position="17"/>
    </location>
</feature>